<dbReference type="PANTHER" id="PTHR30026:SF20">
    <property type="entry name" value="OUTER MEMBRANE PROTEIN TOLC"/>
    <property type="match status" value="1"/>
</dbReference>
<keyword evidence="5" id="KW-0812">Transmembrane</keyword>
<keyword evidence="4" id="KW-1134">Transmembrane beta strand</keyword>
<dbReference type="PANTHER" id="PTHR30026">
    <property type="entry name" value="OUTER MEMBRANE PROTEIN TOLC"/>
    <property type="match status" value="1"/>
</dbReference>
<keyword evidence="10" id="KW-1185">Reference proteome</keyword>
<evidence type="ECO:0000256" key="1">
    <source>
        <dbReference type="ARBA" id="ARBA00004442"/>
    </source>
</evidence>
<evidence type="ECO:0000313" key="10">
    <source>
        <dbReference type="Proteomes" id="UP000632222"/>
    </source>
</evidence>
<dbReference type="InterPro" id="IPR051906">
    <property type="entry name" value="TolC-like"/>
</dbReference>
<evidence type="ECO:0000256" key="2">
    <source>
        <dbReference type="ARBA" id="ARBA00007613"/>
    </source>
</evidence>
<keyword evidence="3" id="KW-0813">Transport</keyword>
<comment type="caution">
    <text evidence="9">The sequence shown here is derived from an EMBL/GenBank/DDBJ whole genome shotgun (WGS) entry which is preliminary data.</text>
</comment>
<dbReference type="InterPro" id="IPR003423">
    <property type="entry name" value="OMP_efflux"/>
</dbReference>
<dbReference type="EMBL" id="BMOD01000024">
    <property type="protein sequence ID" value="GGJ51888.1"/>
    <property type="molecule type" value="Genomic_DNA"/>
</dbReference>
<dbReference type="SUPFAM" id="SSF56954">
    <property type="entry name" value="Outer membrane efflux proteins (OEP)"/>
    <property type="match status" value="1"/>
</dbReference>
<accession>A0ABQ2DB20</accession>
<comment type="similarity">
    <text evidence="2">Belongs to the outer membrane factor (OMF) (TC 1.B.17) family.</text>
</comment>
<sequence>MRFARPIPLLLTLGLMQAHAAPFSLGEALKQLPTTAVWQNLNLAAEKAHQNLKAAQAATQWTVNASGNYSLNTSDFSSLNQSGSVGVSASAAVLPWASAFQTISTSEQNLTQTLLEVQTQQNTLLMKATQGYFTLALNQLKIEVARKNQILLEAQLAVSEQQRTQGTTSAESLLQARQKALEARAAVLTAESNLNLAREELLTSTGMAFPDGEYSTDTTLNVQTHSLQQWQTLALQNRNDLQKAALAVTQAQQNLQQAQQNKKLPDVTLNTTASYSDLSVGAGLNLKTGVGSLQSSYSFGSNSSGGVKFSLSASIPLLDPASEASLGTLALNVKSAQNALDTAINNATLEIKQRYAQLENTTAQVQNNQMALSLAEEHLKGVQARVKAGLSTALDEQSAQLSLDNARLNLKTSQSSLTSAQLELLISAGQTLEGVTP</sequence>
<evidence type="ECO:0000256" key="6">
    <source>
        <dbReference type="ARBA" id="ARBA00023136"/>
    </source>
</evidence>
<feature type="chain" id="PRO_5046927835" evidence="8">
    <location>
        <begin position="21"/>
        <end position="437"/>
    </location>
</feature>
<proteinExistence type="inferred from homology"/>
<feature type="signal peptide" evidence="8">
    <location>
        <begin position="1"/>
        <end position="20"/>
    </location>
</feature>
<dbReference type="Pfam" id="PF02321">
    <property type="entry name" value="OEP"/>
    <property type="match status" value="1"/>
</dbReference>
<comment type="subcellular location">
    <subcellularLocation>
        <location evidence="1">Cell outer membrane</location>
    </subcellularLocation>
</comment>
<evidence type="ECO:0000256" key="8">
    <source>
        <dbReference type="SAM" id="SignalP"/>
    </source>
</evidence>
<evidence type="ECO:0000256" key="5">
    <source>
        <dbReference type="ARBA" id="ARBA00022692"/>
    </source>
</evidence>
<protein>
    <submittedName>
        <fullName evidence="9">Transporter</fullName>
    </submittedName>
</protein>
<gene>
    <name evidence="9" type="ORF">GCM10008938_42400</name>
</gene>
<keyword evidence="8" id="KW-0732">Signal</keyword>
<evidence type="ECO:0000256" key="7">
    <source>
        <dbReference type="ARBA" id="ARBA00023237"/>
    </source>
</evidence>
<name>A0ABQ2DB20_9DEIO</name>
<dbReference type="RefSeq" id="WP_189006601.1">
    <property type="nucleotide sequence ID" value="NZ_BMOD01000024.1"/>
</dbReference>
<evidence type="ECO:0000256" key="4">
    <source>
        <dbReference type="ARBA" id="ARBA00022452"/>
    </source>
</evidence>
<keyword evidence="6" id="KW-0472">Membrane</keyword>
<evidence type="ECO:0000256" key="3">
    <source>
        <dbReference type="ARBA" id="ARBA00022448"/>
    </source>
</evidence>
<evidence type="ECO:0000313" key="9">
    <source>
        <dbReference type="EMBL" id="GGJ51888.1"/>
    </source>
</evidence>
<organism evidence="9 10">
    <name type="scientific">Deinococcus roseus</name>
    <dbReference type="NCBI Taxonomy" id="392414"/>
    <lineage>
        <taxon>Bacteria</taxon>
        <taxon>Thermotogati</taxon>
        <taxon>Deinococcota</taxon>
        <taxon>Deinococci</taxon>
        <taxon>Deinococcales</taxon>
        <taxon>Deinococcaceae</taxon>
        <taxon>Deinococcus</taxon>
    </lineage>
</organism>
<dbReference type="Proteomes" id="UP000632222">
    <property type="component" value="Unassembled WGS sequence"/>
</dbReference>
<keyword evidence="7" id="KW-0998">Cell outer membrane</keyword>
<reference evidence="10" key="1">
    <citation type="journal article" date="2019" name="Int. J. Syst. Evol. Microbiol.">
        <title>The Global Catalogue of Microorganisms (GCM) 10K type strain sequencing project: providing services to taxonomists for standard genome sequencing and annotation.</title>
        <authorList>
            <consortium name="The Broad Institute Genomics Platform"/>
            <consortium name="The Broad Institute Genome Sequencing Center for Infectious Disease"/>
            <person name="Wu L."/>
            <person name="Ma J."/>
        </authorList>
    </citation>
    <scope>NUCLEOTIDE SEQUENCE [LARGE SCALE GENOMIC DNA]</scope>
    <source>
        <strain evidence="10">JCM 14370</strain>
    </source>
</reference>
<dbReference type="Gene3D" id="1.20.1600.10">
    <property type="entry name" value="Outer membrane efflux proteins (OEP)"/>
    <property type="match status" value="1"/>
</dbReference>